<protein>
    <submittedName>
        <fullName evidence="7">ABC transporter substrate-binding protein</fullName>
    </submittedName>
</protein>
<dbReference type="Proteomes" id="UP001501536">
    <property type="component" value="Unassembled WGS sequence"/>
</dbReference>
<dbReference type="PANTHER" id="PTHR30532">
    <property type="entry name" value="IRON III DICITRATE-BINDING PERIPLASMIC PROTEIN"/>
    <property type="match status" value="1"/>
</dbReference>
<evidence type="ECO:0000256" key="5">
    <source>
        <dbReference type="SAM" id="SignalP"/>
    </source>
</evidence>
<evidence type="ECO:0000313" key="7">
    <source>
        <dbReference type="EMBL" id="GAA3704262.1"/>
    </source>
</evidence>
<dbReference type="PROSITE" id="PS50983">
    <property type="entry name" value="FE_B12_PBP"/>
    <property type="match status" value="1"/>
</dbReference>
<evidence type="ECO:0000256" key="4">
    <source>
        <dbReference type="ARBA" id="ARBA00022729"/>
    </source>
</evidence>
<dbReference type="Pfam" id="PF01497">
    <property type="entry name" value="Peripla_BP_2"/>
    <property type="match status" value="1"/>
</dbReference>
<evidence type="ECO:0000313" key="8">
    <source>
        <dbReference type="Proteomes" id="UP001501536"/>
    </source>
</evidence>
<feature type="domain" description="Fe/B12 periplasmic-binding" evidence="6">
    <location>
        <begin position="61"/>
        <end position="341"/>
    </location>
</feature>
<feature type="chain" id="PRO_5046851598" evidence="5">
    <location>
        <begin position="23"/>
        <end position="346"/>
    </location>
</feature>
<keyword evidence="3" id="KW-0813">Transport</keyword>
<dbReference type="PANTHER" id="PTHR30532:SF24">
    <property type="entry name" value="FERRIC ENTEROBACTIN-BINDING PERIPLASMIC PROTEIN FEPB"/>
    <property type="match status" value="1"/>
</dbReference>
<accession>A0ABP7DDL9</accession>
<comment type="similarity">
    <text evidence="2">Belongs to the bacterial solute-binding protein 8 family.</text>
</comment>
<dbReference type="EMBL" id="BAABCJ010000002">
    <property type="protein sequence ID" value="GAA3704262.1"/>
    <property type="molecule type" value="Genomic_DNA"/>
</dbReference>
<dbReference type="SUPFAM" id="SSF53807">
    <property type="entry name" value="Helical backbone' metal receptor"/>
    <property type="match status" value="1"/>
</dbReference>
<evidence type="ECO:0000259" key="6">
    <source>
        <dbReference type="PROSITE" id="PS50983"/>
    </source>
</evidence>
<comment type="caution">
    <text evidence="7">The sequence shown here is derived from an EMBL/GenBank/DDBJ whole genome shotgun (WGS) entry which is preliminary data.</text>
</comment>
<dbReference type="InterPro" id="IPR006311">
    <property type="entry name" value="TAT_signal"/>
</dbReference>
<reference evidence="8" key="1">
    <citation type="journal article" date="2019" name="Int. J. Syst. Evol. Microbiol.">
        <title>The Global Catalogue of Microorganisms (GCM) 10K type strain sequencing project: providing services to taxonomists for standard genome sequencing and annotation.</title>
        <authorList>
            <consortium name="The Broad Institute Genomics Platform"/>
            <consortium name="The Broad Institute Genome Sequencing Center for Infectious Disease"/>
            <person name="Wu L."/>
            <person name="Ma J."/>
        </authorList>
    </citation>
    <scope>NUCLEOTIDE SEQUENCE [LARGE SCALE GENOMIC DNA]</scope>
    <source>
        <strain evidence="8">JCM 16961</strain>
    </source>
</reference>
<dbReference type="RefSeq" id="WP_344882983.1">
    <property type="nucleotide sequence ID" value="NZ_BAABCJ010000002.1"/>
</dbReference>
<feature type="signal peptide" evidence="5">
    <location>
        <begin position="1"/>
        <end position="22"/>
    </location>
</feature>
<keyword evidence="8" id="KW-1185">Reference proteome</keyword>
<dbReference type="InterPro" id="IPR002491">
    <property type="entry name" value="ABC_transptr_periplasmic_BD"/>
</dbReference>
<dbReference type="PROSITE" id="PS51257">
    <property type="entry name" value="PROKAR_LIPOPROTEIN"/>
    <property type="match status" value="1"/>
</dbReference>
<gene>
    <name evidence="7" type="ORF">GCM10022377_17430</name>
</gene>
<evidence type="ECO:0000256" key="3">
    <source>
        <dbReference type="ARBA" id="ARBA00022448"/>
    </source>
</evidence>
<evidence type="ECO:0000256" key="1">
    <source>
        <dbReference type="ARBA" id="ARBA00004196"/>
    </source>
</evidence>
<evidence type="ECO:0000256" key="2">
    <source>
        <dbReference type="ARBA" id="ARBA00008814"/>
    </source>
</evidence>
<keyword evidence="4 5" id="KW-0732">Signal</keyword>
<dbReference type="InterPro" id="IPR051313">
    <property type="entry name" value="Bact_iron-sidero_bind"/>
</dbReference>
<dbReference type="Gene3D" id="3.40.50.1980">
    <property type="entry name" value="Nitrogenase molybdenum iron protein domain"/>
    <property type="match status" value="2"/>
</dbReference>
<proteinExistence type="inferred from homology"/>
<dbReference type="PROSITE" id="PS51318">
    <property type="entry name" value="TAT"/>
    <property type="match status" value="1"/>
</dbReference>
<name>A0ABP7DDL9_9MICC</name>
<comment type="subcellular location">
    <subcellularLocation>
        <location evidence="1">Cell envelope</location>
    </subcellularLocation>
</comment>
<organism evidence="7 8">
    <name type="scientific">Zhihengliuella alba</name>
    <dbReference type="NCBI Taxonomy" id="547018"/>
    <lineage>
        <taxon>Bacteria</taxon>
        <taxon>Bacillati</taxon>
        <taxon>Actinomycetota</taxon>
        <taxon>Actinomycetes</taxon>
        <taxon>Micrococcales</taxon>
        <taxon>Micrococcaceae</taxon>
        <taxon>Zhihengliuella</taxon>
    </lineage>
</organism>
<sequence>MAITRRAGLLAAAAAVVLTASACSGSAAPAESADSQQGAGGFPVTVEHIYGETVIEEQPERVATVSWVNADTALALGVVPVAMPEDSWGGNENGSTDWKDAKLEELGAAIGTENAPVQYSEADGINYEALAESTPDVILAGYSGLTQEEYDKLSKIAPVVGPQKENYLASWQSVTEATGAALGKSDEAEKVVADLEAQFASVVEENPVLEETTFIAGNVDAAANTLSLYAGDDTRPRFFKALGMEQAPVVDELVEDGQFYGDVSPERSAELESDVFYSWVAGEEGAEAVRNHDLFKQIPGVANGGFVTTTDDHSTLAISSASALSLPWAIENVVPDVVAAAEAAAQ</sequence>